<gene>
    <name evidence="3" type="ORF">MHHB_P1020</name>
</gene>
<dbReference type="EMBL" id="BFAX01000004">
    <property type="protein sequence ID" value="GBF36790.1"/>
    <property type="molecule type" value="Genomic_DNA"/>
</dbReference>
<name>A0A401HRG6_9EURY</name>
<dbReference type="GO" id="GO:0016783">
    <property type="term" value="F:sulfurtransferase activity"/>
    <property type="evidence" value="ECO:0007669"/>
    <property type="project" value="InterPro"/>
</dbReference>
<dbReference type="PIRSF" id="PIRSF015626">
    <property type="entry name" value="FdhD"/>
    <property type="match status" value="1"/>
</dbReference>
<sequence length="231" mass="26338">MIKKLDVLIWRGNPEITEDYVCIERDYDIYIKDKKIAEEISASPEYLRELGVGYTVSQGYLKKKDVKDAYVEDNKIVVDGQVDKENSNSRVVKEIMLSLTTILKVIKDMLRDKKVWELTGGTHWASIYTLDGKKIISIEDIGRHNAVDKVIGYCVLREIDLEDKILVSSGRQPYMMVNKGVNAGIPVIISKSPPMNRGVELARRSNLILIGFARGDRFTVYSGYDRIVFKE</sequence>
<comment type="caution">
    <text evidence="3">The sequence shown here is derived from an EMBL/GenBank/DDBJ whole genome shotgun (WGS) entry which is preliminary data.</text>
</comment>
<dbReference type="PANTHER" id="PTHR30592">
    <property type="entry name" value="FORMATE DEHYDROGENASE"/>
    <property type="match status" value="1"/>
</dbReference>
<dbReference type="InterPro" id="IPR003786">
    <property type="entry name" value="FdhD"/>
</dbReference>
<dbReference type="InterPro" id="IPR016193">
    <property type="entry name" value="Cytidine_deaminase-like"/>
</dbReference>
<organism evidence="3 4">
    <name type="scientific">Methanofervidicoccus abyssi</name>
    <dbReference type="NCBI Taxonomy" id="2082189"/>
    <lineage>
        <taxon>Archaea</taxon>
        <taxon>Methanobacteriati</taxon>
        <taxon>Methanobacteriota</taxon>
        <taxon>Methanomada group</taxon>
        <taxon>Methanococci</taxon>
        <taxon>Methanococcales</taxon>
        <taxon>Methanofervidicoccus</taxon>
    </lineage>
</organism>
<dbReference type="GO" id="GO:0006777">
    <property type="term" value="P:Mo-molybdopterin cofactor biosynthetic process"/>
    <property type="evidence" value="ECO:0007669"/>
    <property type="project" value="UniProtKB-KW"/>
</dbReference>
<dbReference type="OrthoDB" id="57189at2157"/>
<evidence type="ECO:0000256" key="1">
    <source>
        <dbReference type="ARBA" id="ARBA00022490"/>
    </source>
</evidence>
<proteinExistence type="predicted"/>
<dbReference type="NCBIfam" id="TIGR00129">
    <property type="entry name" value="fdhD_narQ"/>
    <property type="match status" value="1"/>
</dbReference>
<dbReference type="AlphaFoldDB" id="A0A401HRG6"/>
<dbReference type="PANTHER" id="PTHR30592:SF1">
    <property type="entry name" value="SULFUR CARRIER PROTEIN FDHD"/>
    <property type="match status" value="1"/>
</dbReference>
<evidence type="ECO:0000256" key="2">
    <source>
        <dbReference type="ARBA" id="ARBA00023150"/>
    </source>
</evidence>
<dbReference type="SUPFAM" id="SSF53927">
    <property type="entry name" value="Cytidine deaminase-like"/>
    <property type="match status" value="1"/>
</dbReference>
<accession>A0A401HRG6</accession>
<keyword evidence="4" id="KW-1185">Reference proteome</keyword>
<evidence type="ECO:0000313" key="4">
    <source>
        <dbReference type="Proteomes" id="UP000290527"/>
    </source>
</evidence>
<dbReference type="Gene3D" id="3.10.20.10">
    <property type="match status" value="1"/>
</dbReference>
<dbReference type="Gene3D" id="3.40.140.10">
    <property type="entry name" value="Cytidine Deaminase, domain 2"/>
    <property type="match status" value="1"/>
</dbReference>
<dbReference type="RefSeq" id="WP_131007617.1">
    <property type="nucleotide sequence ID" value="NZ_BFAX01000004.1"/>
</dbReference>
<protein>
    <submittedName>
        <fullName evidence="3">FdhD protein</fullName>
    </submittedName>
</protein>
<keyword evidence="2" id="KW-0501">Molybdenum cofactor biosynthesis</keyword>
<keyword evidence="1" id="KW-0963">Cytoplasm</keyword>
<dbReference type="Pfam" id="PF02634">
    <property type="entry name" value="FdhD-NarQ"/>
    <property type="match status" value="1"/>
</dbReference>
<dbReference type="Proteomes" id="UP000290527">
    <property type="component" value="Unassembled WGS sequence"/>
</dbReference>
<evidence type="ECO:0000313" key="3">
    <source>
        <dbReference type="EMBL" id="GBF36790.1"/>
    </source>
</evidence>
<reference evidence="3 4" key="1">
    <citation type="journal article" date="2019" name="Int. J. Syst. Evol. Microbiol.">
        <title>Methanofervidicoccus abyssi gen. nov., sp. nov., a hydrogenotrophic methanogen, isolated from a hydrothermal vent chimney in the Mid-Cayman Spreading Center, the Caribbean Sea.</title>
        <authorList>
            <person name="Sakai S."/>
            <person name="Takaki Y."/>
            <person name="Miyazaki M."/>
            <person name="Ogawara M."/>
            <person name="Yanagawa K."/>
            <person name="Miyazaki J."/>
            <person name="Takai K."/>
        </authorList>
    </citation>
    <scope>NUCLEOTIDE SEQUENCE [LARGE SCALE GENOMIC DNA]</scope>
    <source>
        <strain evidence="3 4">HHB</strain>
    </source>
</reference>